<dbReference type="InterPro" id="IPR004107">
    <property type="entry name" value="Integrase_SAM-like_N"/>
</dbReference>
<proteinExistence type="predicted"/>
<organism evidence="4 5">
    <name type="scientific">Streptomyces cyanogenus</name>
    <dbReference type="NCBI Taxonomy" id="80860"/>
    <lineage>
        <taxon>Bacteria</taxon>
        <taxon>Bacillati</taxon>
        <taxon>Actinomycetota</taxon>
        <taxon>Actinomycetes</taxon>
        <taxon>Kitasatosporales</taxon>
        <taxon>Streptomycetaceae</taxon>
        <taxon>Streptomyces</taxon>
    </lineage>
</organism>
<reference evidence="4 5" key="1">
    <citation type="submission" date="2021-03" db="EMBL/GenBank/DDBJ databases">
        <title>Complete genome sequence of Streptomyces cyanogenus S136, producer of anticancer angucycline landomycin A.</title>
        <authorList>
            <person name="Hrab P."/>
            <person name="Ruckert C."/>
            <person name="Busche T."/>
            <person name="Ostash I."/>
            <person name="Kalinowski J."/>
            <person name="Fedorenko V."/>
            <person name="Yushchuk O."/>
            <person name="Ostash B."/>
        </authorList>
    </citation>
    <scope>NUCLEOTIDE SEQUENCE [LARGE SCALE GENOMIC DNA]</scope>
    <source>
        <strain evidence="4 5">S136</strain>
    </source>
</reference>
<evidence type="ECO:0000313" key="4">
    <source>
        <dbReference type="EMBL" id="QTD99542.1"/>
    </source>
</evidence>
<keyword evidence="1" id="KW-0238">DNA-binding</keyword>
<dbReference type="InterPro" id="IPR010998">
    <property type="entry name" value="Integrase_recombinase_N"/>
</dbReference>
<gene>
    <name evidence="4" type="ORF">S1361_19540</name>
</gene>
<evidence type="ECO:0000256" key="2">
    <source>
        <dbReference type="SAM" id="MobiDB-lite"/>
    </source>
</evidence>
<protein>
    <recommendedName>
        <fullName evidence="3">Integrase SAM-like N-terminal domain-containing protein</fullName>
    </recommendedName>
</protein>
<keyword evidence="5" id="KW-1185">Reference proteome</keyword>
<name>A0ABX7TS30_STRCY</name>
<feature type="domain" description="Integrase SAM-like N-terminal" evidence="3">
    <location>
        <begin position="66"/>
        <end position="115"/>
    </location>
</feature>
<dbReference type="Gene3D" id="1.10.150.130">
    <property type="match status" value="1"/>
</dbReference>
<evidence type="ECO:0000256" key="1">
    <source>
        <dbReference type="ARBA" id="ARBA00023125"/>
    </source>
</evidence>
<accession>A0ABX7TS30</accession>
<evidence type="ECO:0000313" key="5">
    <source>
        <dbReference type="Proteomes" id="UP000663908"/>
    </source>
</evidence>
<feature type="region of interest" description="Disordered" evidence="2">
    <location>
        <begin position="108"/>
        <end position="136"/>
    </location>
</feature>
<evidence type="ECO:0000259" key="3">
    <source>
        <dbReference type="Pfam" id="PF14659"/>
    </source>
</evidence>
<dbReference type="Pfam" id="PF14659">
    <property type="entry name" value="Phage_int_SAM_3"/>
    <property type="match status" value="1"/>
</dbReference>
<sequence length="155" mass="17251">MSGKCANGEGSIYRSKNGFAAYAWITTPEGDKRKYVYGKTREETHEKWIKLHSEAGMGPVQTRHRTVQAFLAYWLEPIVKPDLAPLSYVSYEGSVRLYINPHLGGKRLDKLTGRDVPSGPGRPHSTPRRHSTAAVPWPAVVQPPEMLCAPRSPTP</sequence>
<dbReference type="EMBL" id="CP071839">
    <property type="protein sequence ID" value="QTD99542.1"/>
    <property type="molecule type" value="Genomic_DNA"/>
</dbReference>
<dbReference type="Proteomes" id="UP000663908">
    <property type="component" value="Chromosome"/>
</dbReference>